<gene>
    <name evidence="3" type="ORF">COO92_12115</name>
</gene>
<dbReference type="GO" id="GO:0016989">
    <property type="term" value="F:sigma factor antagonist activity"/>
    <property type="evidence" value="ECO:0007669"/>
    <property type="project" value="TreeGrafter"/>
</dbReference>
<dbReference type="Proteomes" id="UP000233332">
    <property type="component" value="Unassembled WGS sequence"/>
</dbReference>
<evidence type="ECO:0000256" key="1">
    <source>
        <dbReference type="SAM" id="Phobius"/>
    </source>
</evidence>
<sequence length="364" mass="39869">MTEFRYPDDCTCDKDIADFWAVRFDGGDLDRTEQVAFDRWLAASPQNLGLLDRARQTWRSMEIVAADAKGPAGPLAVDQNRSSHNVSKDMPRALDQTDLDGIRDDLERLGALGGGTGRLPGMRPVNRKFRPVMAVATLMVIIALFVFGAVRPDPDLMAEKSANAISQIHDLPDGSQIWMEPGTRLNIDYTPEFRDITVLQGGIYIKVAKDASRPLRVGVGDLVARAVGTEFAASNWAGHPRVEVREGVVDVLSGDLRLAQLSAGHAAWQGAQGDMRYGAYDIDRLAAWRDGRWIAEDMPLEELLAKITPLIADETYVLDPLLDDVYVTGSFDLSKPQSAIAAVLGAYALKKESFPGGFEIISKK</sequence>
<comment type="caution">
    <text evidence="3">The sequence shown here is derived from an EMBL/GenBank/DDBJ whole genome shotgun (WGS) entry which is preliminary data.</text>
</comment>
<dbReference type="Pfam" id="PF04773">
    <property type="entry name" value="FecR"/>
    <property type="match status" value="1"/>
</dbReference>
<evidence type="ECO:0000313" key="4">
    <source>
        <dbReference type="Proteomes" id="UP000233332"/>
    </source>
</evidence>
<dbReference type="InterPro" id="IPR012373">
    <property type="entry name" value="Ferrdict_sens_TM"/>
</dbReference>
<dbReference type="EMBL" id="NXGX01000004">
    <property type="protein sequence ID" value="PKR58597.1"/>
    <property type="molecule type" value="Genomic_DNA"/>
</dbReference>
<reference evidence="3 4" key="1">
    <citation type="submission" date="2017-09" db="EMBL/GenBank/DDBJ databases">
        <title>Biodiversity and function of Thalassospira species in the particle-attached aromatic-hydrocarbon-degrading consortia from the surface seawater of the China South Sea.</title>
        <authorList>
            <person name="Dong C."/>
            <person name="Lai Q."/>
            <person name="Shao Z."/>
        </authorList>
    </citation>
    <scope>NUCLEOTIDE SEQUENCE [LARGE SCALE GENOMIC DNA]</scope>
    <source>
        <strain evidence="3 4">139Z-12</strain>
    </source>
</reference>
<keyword evidence="1" id="KW-1133">Transmembrane helix</keyword>
<dbReference type="RefSeq" id="WP_101302413.1">
    <property type="nucleotide sequence ID" value="NZ_NXGX01000004.1"/>
</dbReference>
<dbReference type="Gene3D" id="2.60.120.1440">
    <property type="match status" value="1"/>
</dbReference>
<evidence type="ECO:0000259" key="2">
    <source>
        <dbReference type="Pfam" id="PF04773"/>
    </source>
</evidence>
<organism evidence="3 4">
    <name type="scientific">Thalassospira lohafexi</name>
    <dbReference type="NCBI Taxonomy" id="744227"/>
    <lineage>
        <taxon>Bacteria</taxon>
        <taxon>Pseudomonadati</taxon>
        <taxon>Pseudomonadota</taxon>
        <taxon>Alphaproteobacteria</taxon>
        <taxon>Rhodospirillales</taxon>
        <taxon>Thalassospiraceae</taxon>
        <taxon>Thalassospira</taxon>
    </lineage>
</organism>
<dbReference type="PIRSF" id="PIRSF018266">
    <property type="entry name" value="FecR"/>
    <property type="match status" value="1"/>
</dbReference>
<proteinExistence type="predicted"/>
<dbReference type="PANTHER" id="PTHR30273">
    <property type="entry name" value="PERIPLASMIC SIGNAL SENSOR AND SIGMA FACTOR ACTIVATOR FECR-RELATED"/>
    <property type="match status" value="1"/>
</dbReference>
<dbReference type="PANTHER" id="PTHR30273:SF2">
    <property type="entry name" value="PROTEIN FECR"/>
    <property type="match status" value="1"/>
</dbReference>
<feature type="transmembrane region" description="Helical" evidence="1">
    <location>
        <begin position="132"/>
        <end position="150"/>
    </location>
</feature>
<protein>
    <submittedName>
        <fullName evidence="3">Iron dicitrate transport regulator FecR</fullName>
    </submittedName>
</protein>
<keyword evidence="1" id="KW-0812">Transmembrane</keyword>
<name>A0A2N3L7C3_9PROT</name>
<keyword evidence="1" id="KW-0472">Membrane</keyword>
<keyword evidence="4" id="KW-1185">Reference proteome</keyword>
<accession>A0A2N3L7C3</accession>
<dbReference type="AlphaFoldDB" id="A0A2N3L7C3"/>
<dbReference type="InterPro" id="IPR006860">
    <property type="entry name" value="FecR"/>
</dbReference>
<feature type="domain" description="FecR protein" evidence="2">
    <location>
        <begin position="171"/>
        <end position="249"/>
    </location>
</feature>
<evidence type="ECO:0000313" key="3">
    <source>
        <dbReference type="EMBL" id="PKR58597.1"/>
    </source>
</evidence>